<dbReference type="Gene3D" id="3.40.50.2020">
    <property type="match status" value="1"/>
</dbReference>
<comment type="caution">
    <text evidence="2">The sequence shown here is derived from an EMBL/GenBank/DDBJ whole genome shotgun (WGS) entry which is preliminary data.</text>
</comment>
<evidence type="ECO:0000256" key="1">
    <source>
        <dbReference type="ARBA" id="ARBA00008007"/>
    </source>
</evidence>
<gene>
    <name evidence="2" type="ORF">P4H66_16435</name>
</gene>
<dbReference type="PANTHER" id="PTHR47505:SF1">
    <property type="entry name" value="DNA UTILIZATION PROTEIN YHGH"/>
    <property type="match status" value="1"/>
</dbReference>
<dbReference type="InterPro" id="IPR029057">
    <property type="entry name" value="PRTase-like"/>
</dbReference>
<dbReference type="InterPro" id="IPR000836">
    <property type="entry name" value="PRTase_dom"/>
</dbReference>
<dbReference type="SUPFAM" id="SSF53271">
    <property type="entry name" value="PRTase-like"/>
    <property type="match status" value="1"/>
</dbReference>
<evidence type="ECO:0000313" key="2">
    <source>
        <dbReference type="EMBL" id="MEC0241410.1"/>
    </source>
</evidence>
<dbReference type="PANTHER" id="PTHR47505">
    <property type="entry name" value="DNA UTILIZATION PROTEIN YHGH"/>
    <property type="match status" value="1"/>
</dbReference>
<name>A0ABU6GNW4_9BACL</name>
<dbReference type="EMBL" id="JARLKZ010000011">
    <property type="protein sequence ID" value="MEC0241410.1"/>
    <property type="molecule type" value="Genomic_DNA"/>
</dbReference>
<dbReference type="CDD" id="cd06223">
    <property type="entry name" value="PRTases_typeI"/>
    <property type="match status" value="1"/>
</dbReference>
<protein>
    <submittedName>
        <fullName evidence="2">ComF family protein</fullName>
    </submittedName>
</protein>
<comment type="similarity">
    <text evidence="1">Belongs to the ComF/GntX family.</text>
</comment>
<evidence type="ECO:0000313" key="3">
    <source>
        <dbReference type="Proteomes" id="UP001344632"/>
    </source>
</evidence>
<proteinExistence type="inferred from homology"/>
<reference evidence="2 3" key="1">
    <citation type="submission" date="2023-03" db="EMBL/GenBank/DDBJ databases">
        <title>Bacillus Genome Sequencing.</title>
        <authorList>
            <person name="Dunlap C."/>
        </authorList>
    </citation>
    <scope>NUCLEOTIDE SEQUENCE [LARGE SCALE GENOMIC DNA]</scope>
    <source>
        <strain evidence="2 3">BD-525</strain>
    </source>
</reference>
<dbReference type="RefSeq" id="WP_326089122.1">
    <property type="nucleotide sequence ID" value="NZ_JARLKZ010000011.1"/>
</dbReference>
<keyword evidence="3" id="KW-1185">Reference proteome</keyword>
<sequence>MSALSSAITQFIRDLLAPPGDICLTCGGKRRMVRNWPGICQRCADGIPWINRPRCLYCGRAFGCPDCLRMEVRDRAFILNRSAVQYSDVMREWLAQYKYRGHERYAQLLIRMMSHALGQMEREMDALYSGAGQPASKMRWKPDLITFVPVSTTRLMERGFNQAQVLAEGLGQLHRLTVAPLLVRSAHTGKQSFKTRQERIESMRNAFAWNPEGLAFQDVAGLNMGINTSQHLERVIRILLIDDIYTTGSTINACAEVLQQAFIRQFSVHTEVYSLTWARS</sequence>
<dbReference type="Proteomes" id="UP001344632">
    <property type="component" value="Unassembled WGS sequence"/>
</dbReference>
<dbReference type="InterPro" id="IPR051910">
    <property type="entry name" value="ComF/GntX_DNA_util-trans"/>
</dbReference>
<organism evidence="2 3">
    <name type="scientific">Paenibacillus dokdonensis</name>
    <dbReference type="NCBI Taxonomy" id="2567944"/>
    <lineage>
        <taxon>Bacteria</taxon>
        <taxon>Bacillati</taxon>
        <taxon>Bacillota</taxon>
        <taxon>Bacilli</taxon>
        <taxon>Bacillales</taxon>
        <taxon>Paenibacillaceae</taxon>
        <taxon>Paenibacillus</taxon>
    </lineage>
</organism>
<accession>A0ABU6GNW4</accession>